<dbReference type="Gene3D" id="1.20.1250.20">
    <property type="entry name" value="MFS general substrate transporter like domains"/>
    <property type="match status" value="1"/>
</dbReference>
<evidence type="ECO:0000313" key="9">
    <source>
        <dbReference type="Proteomes" id="UP000018896"/>
    </source>
</evidence>
<dbReference type="AlphaFoldDB" id="W4QVZ2"/>
<dbReference type="Pfam" id="PF07690">
    <property type="entry name" value="MFS_1"/>
    <property type="match status" value="1"/>
</dbReference>
<comment type="subcellular location">
    <subcellularLocation>
        <location evidence="1">Cell membrane</location>
        <topology evidence="1">Multi-pass membrane protein</topology>
    </subcellularLocation>
</comment>
<feature type="transmembrane region" description="Helical" evidence="6">
    <location>
        <begin position="7"/>
        <end position="30"/>
    </location>
</feature>
<dbReference type="STRING" id="1236973.JCM9157_2583"/>
<proteinExistence type="predicted"/>
<protein>
    <recommendedName>
        <fullName evidence="7">Major facilitator superfamily (MFS) profile domain-containing protein</fullName>
    </recommendedName>
</protein>
<dbReference type="RefSeq" id="WP_035664944.1">
    <property type="nucleotide sequence ID" value="NZ_BAUV01000019.1"/>
</dbReference>
<sequence>MNRLNIRLLVFSQSTVFFASSLIFPFYILFIKNIGVSFTQFGFAYGLFGLSSALVHPLISRLSPKIGNQLLLSIHSFGMAFVLLAFPHIQFVGQVYIIQVLLGILGALQKHGEKTLLAEFTTKETRDSKIGIYHFWTGVFSAGAIMISGFLADFFTIHLIFYISSLFYLISGLLIQKMKRTITPLLPEGE</sequence>
<evidence type="ECO:0000256" key="4">
    <source>
        <dbReference type="ARBA" id="ARBA00022989"/>
    </source>
</evidence>
<feature type="transmembrane region" description="Helical" evidence="6">
    <location>
        <begin position="130"/>
        <end position="151"/>
    </location>
</feature>
<comment type="caution">
    <text evidence="8">The sequence shown here is derived from an EMBL/GenBank/DDBJ whole genome shotgun (WGS) entry which is preliminary data.</text>
</comment>
<dbReference type="PROSITE" id="PS50850">
    <property type="entry name" value="MFS"/>
    <property type="match status" value="1"/>
</dbReference>
<keyword evidence="4 6" id="KW-1133">Transmembrane helix</keyword>
<name>W4QVZ2_HALA3</name>
<reference evidence="8" key="1">
    <citation type="journal article" date="2014" name="Genome Announc.">
        <title>Draft Genome Sequences of Three Alkaliphilic Bacillus Strains, Bacillus wakoensis JCM 9140T, Bacillus akibai JCM 9157T, and Bacillus hemicellulosilyticus JCM 9152T.</title>
        <authorList>
            <person name="Yuki M."/>
            <person name="Oshima K."/>
            <person name="Suda W."/>
            <person name="Oshida Y."/>
            <person name="Kitamura K."/>
            <person name="Iida T."/>
            <person name="Hattori M."/>
            <person name="Ohkuma M."/>
        </authorList>
    </citation>
    <scope>NUCLEOTIDE SEQUENCE [LARGE SCALE GENOMIC DNA]</scope>
    <source>
        <strain evidence="8">JCM 9157</strain>
    </source>
</reference>
<evidence type="ECO:0000313" key="8">
    <source>
        <dbReference type="EMBL" id="GAE35474.1"/>
    </source>
</evidence>
<feature type="transmembrane region" description="Helical" evidence="6">
    <location>
        <begin position="157"/>
        <end position="175"/>
    </location>
</feature>
<evidence type="ECO:0000256" key="3">
    <source>
        <dbReference type="ARBA" id="ARBA00022692"/>
    </source>
</evidence>
<dbReference type="InterPro" id="IPR011701">
    <property type="entry name" value="MFS"/>
</dbReference>
<dbReference type="SUPFAM" id="SSF103473">
    <property type="entry name" value="MFS general substrate transporter"/>
    <property type="match status" value="1"/>
</dbReference>
<keyword evidence="2" id="KW-0813">Transport</keyword>
<dbReference type="OrthoDB" id="2640962at2"/>
<organism evidence="8 9">
    <name type="scientific">Halalkalibacter akibai (strain ATCC 43226 / DSM 21942 / CIP 109018 / JCM 9157 / 1139)</name>
    <name type="common">Bacillus akibai</name>
    <dbReference type="NCBI Taxonomy" id="1236973"/>
    <lineage>
        <taxon>Bacteria</taxon>
        <taxon>Bacillati</taxon>
        <taxon>Bacillota</taxon>
        <taxon>Bacilli</taxon>
        <taxon>Bacillales</taxon>
        <taxon>Bacillaceae</taxon>
        <taxon>Halalkalibacter</taxon>
    </lineage>
</organism>
<evidence type="ECO:0000256" key="1">
    <source>
        <dbReference type="ARBA" id="ARBA00004651"/>
    </source>
</evidence>
<dbReference type="InterPro" id="IPR036259">
    <property type="entry name" value="MFS_trans_sf"/>
</dbReference>
<dbReference type="GO" id="GO:0005886">
    <property type="term" value="C:plasma membrane"/>
    <property type="evidence" value="ECO:0007669"/>
    <property type="project" value="UniProtKB-SubCell"/>
</dbReference>
<evidence type="ECO:0000256" key="5">
    <source>
        <dbReference type="ARBA" id="ARBA00023136"/>
    </source>
</evidence>
<dbReference type="InterPro" id="IPR020846">
    <property type="entry name" value="MFS_dom"/>
</dbReference>
<dbReference type="PANTHER" id="PTHR23526">
    <property type="entry name" value="INTEGRAL MEMBRANE TRANSPORT PROTEIN-RELATED"/>
    <property type="match status" value="1"/>
</dbReference>
<keyword evidence="5 6" id="KW-0472">Membrane</keyword>
<keyword evidence="3 6" id="KW-0812">Transmembrane</keyword>
<keyword evidence="9" id="KW-1185">Reference proteome</keyword>
<feature type="transmembrane region" description="Helical" evidence="6">
    <location>
        <begin position="42"/>
        <end position="59"/>
    </location>
</feature>
<evidence type="ECO:0000256" key="6">
    <source>
        <dbReference type="SAM" id="Phobius"/>
    </source>
</evidence>
<gene>
    <name evidence="8" type="ORF">JCM9157_2583</name>
</gene>
<dbReference type="Proteomes" id="UP000018896">
    <property type="component" value="Unassembled WGS sequence"/>
</dbReference>
<feature type="transmembrane region" description="Helical" evidence="6">
    <location>
        <begin position="66"/>
        <end position="85"/>
    </location>
</feature>
<dbReference type="PANTHER" id="PTHR23526:SF2">
    <property type="entry name" value="MAJOR FACILITATOR SUPERFAMILY (MFS) PROFILE DOMAIN-CONTAINING PROTEIN"/>
    <property type="match status" value="1"/>
</dbReference>
<accession>W4QVZ2</accession>
<dbReference type="GO" id="GO:0022857">
    <property type="term" value="F:transmembrane transporter activity"/>
    <property type="evidence" value="ECO:0007669"/>
    <property type="project" value="InterPro"/>
</dbReference>
<dbReference type="eggNOG" id="COG2271">
    <property type="taxonomic scope" value="Bacteria"/>
</dbReference>
<dbReference type="EMBL" id="BAUV01000019">
    <property type="protein sequence ID" value="GAE35474.1"/>
    <property type="molecule type" value="Genomic_DNA"/>
</dbReference>
<dbReference type="InterPro" id="IPR052528">
    <property type="entry name" value="Sugar_transport-like"/>
</dbReference>
<evidence type="ECO:0000256" key="2">
    <source>
        <dbReference type="ARBA" id="ARBA00022448"/>
    </source>
</evidence>
<evidence type="ECO:0000259" key="7">
    <source>
        <dbReference type="PROSITE" id="PS50850"/>
    </source>
</evidence>
<feature type="domain" description="Major facilitator superfamily (MFS) profile" evidence="7">
    <location>
        <begin position="1"/>
        <end position="190"/>
    </location>
</feature>
<feature type="transmembrane region" description="Helical" evidence="6">
    <location>
        <begin position="91"/>
        <end position="109"/>
    </location>
</feature>